<protein>
    <submittedName>
        <fullName evidence="2">Uncharacterized protein</fullName>
    </submittedName>
</protein>
<keyword evidence="3" id="KW-1185">Reference proteome</keyword>
<name>A0ABU8GIW4_9ACTN</name>
<evidence type="ECO:0000256" key="1">
    <source>
        <dbReference type="SAM" id="MobiDB-lite"/>
    </source>
</evidence>
<accession>A0ABU8GIW4</accession>
<evidence type="ECO:0000313" key="3">
    <source>
        <dbReference type="Proteomes" id="UP001365781"/>
    </source>
</evidence>
<feature type="region of interest" description="Disordered" evidence="1">
    <location>
        <begin position="46"/>
        <end position="71"/>
    </location>
</feature>
<dbReference type="Proteomes" id="UP001365781">
    <property type="component" value="Unassembled WGS sequence"/>
</dbReference>
<organism evidence="2 3">
    <name type="scientific">Streptomyces brasiliscabiei</name>
    <dbReference type="NCBI Taxonomy" id="2736302"/>
    <lineage>
        <taxon>Bacteria</taxon>
        <taxon>Bacillati</taxon>
        <taxon>Actinomycetota</taxon>
        <taxon>Actinomycetes</taxon>
        <taxon>Kitasatosporales</taxon>
        <taxon>Streptomycetaceae</taxon>
        <taxon>Streptomyces</taxon>
    </lineage>
</organism>
<proteinExistence type="predicted"/>
<evidence type="ECO:0000313" key="2">
    <source>
        <dbReference type="EMBL" id="MEI5613142.1"/>
    </source>
</evidence>
<dbReference type="RefSeq" id="WP_336537835.1">
    <property type="nucleotide sequence ID" value="NZ_JBBAYL010000035.1"/>
</dbReference>
<comment type="caution">
    <text evidence="2">The sequence shown here is derived from an EMBL/GenBank/DDBJ whole genome shotgun (WGS) entry which is preliminary data.</text>
</comment>
<reference evidence="2 3" key="1">
    <citation type="submission" date="2024-03" db="EMBL/GenBank/DDBJ databases">
        <title>First Report of Pectobacterium brasiliscabiei causing potato scab in china.</title>
        <authorList>
            <person name="Handique U."/>
        </authorList>
    </citation>
    <scope>NUCLEOTIDE SEQUENCE [LARGE SCALE GENOMIC DNA]</scope>
    <source>
        <strain evidence="2 3">ZRIMU1503</strain>
    </source>
</reference>
<dbReference type="EMBL" id="JBBAYM010000021">
    <property type="protein sequence ID" value="MEI5613142.1"/>
    <property type="molecule type" value="Genomic_DNA"/>
</dbReference>
<gene>
    <name evidence="2" type="ORF">WB403_28755</name>
</gene>
<sequence length="128" mass="13815">MIIDTRAYARRPARRCAATQAVTGVRIGVPLVTTAGMEEGSAALAEGTLPPTGAWGAAPSSRSRCRPDERTEPTGRLMCVATKEQYEKVILKAEIQGLNALSKHEVDMLRRLAQQAGAMGNRVRNLLK</sequence>